<comment type="caution">
    <text evidence="4">The sequence shown here is derived from an EMBL/GenBank/DDBJ whole genome shotgun (WGS) entry which is preliminary data.</text>
</comment>
<evidence type="ECO:0000313" key="5">
    <source>
        <dbReference type="Proteomes" id="UP000692954"/>
    </source>
</evidence>
<gene>
    <name evidence="4" type="ORF">PSON_ATCC_30995.1.T0060478</name>
</gene>
<accession>A0A8S1KHA4</accession>
<feature type="coiled-coil region" evidence="2">
    <location>
        <begin position="75"/>
        <end position="109"/>
    </location>
</feature>
<keyword evidence="1" id="KW-0479">Metal-binding</keyword>
<dbReference type="AlphaFoldDB" id="A0A8S1KHA4"/>
<keyword evidence="2" id="KW-0175">Coiled coil</keyword>
<evidence type="ECO:0000259" key="3">
    <source>
        <dbReference type="PROSITE" id="PS50157"/>
    </source>
</evidence>
<evidence type="ECO:0000256" key="2">
    <source>
        <dbReference type="SAM" id="Coils"/>
    </source>
</evidence>
<evidence type="ECO:0000313" key="4">
    <source>
        <dbReference type="EMBL" id="CAD8052486.1"/>
    </source>
</evidence>
<protein>
    <recommendedName>
        <fullName evidence="3">C2H2-type domain-containing protein</fullName>
    </recommendedName>
</protein>
<evidence type="ECO:0000256" key="1">
    <source>
        <dbReference type="PROSITE-ProRule" id="PRU00042"/>
    </source>
</evidence>
<keyword evidence="1" id="KW-0862">Zinc</keyword>
<keyword evidence="5" id="KW-1185">Reference proteome</keyword>
<name>A0A8S1KHA4_9CILI</name>
<dbReference type="PROSITE" id="PS00028">
    <property type="entry name" value="ZINC_FINGER_C2H2_1"/>
    <property type="match status" value="1"/>
</dbReference>
<dbReference type="Proteomes" id="UP000692954">
    <property type="component" value="Unassembled WGS sequence"/>
</dbReference>
<dbReference type="GO" id="GO:0008270">
    <property type="term" value="F:zinc ion binding"/>
    <property type="evidence" value="ECO:0007669"/>
    <property type="project" value="UniProtKB-KW"/>
</dbReference>
<keyword evidence="1" id="KW-0863">Zinc-finger</keyword>
<feature type="domain" description="C2H2-type" evidence="3">
    <location>
        <begin position="126"/>
        <end position="156"/>
    </location>
</feature>
<organism evidence="4 5">
    <name type="scientific">Paramecium sonneborni</name>
    <dbReference type="NCBI Taxonomy" id="65129"/>
    <lineage>
        <taxon>Eukaryota</taxon>
        <taxon>Sar</taxon>
        <taxon>Alveolata</taxon>
        <taxon>Ciliophora</taxon>
        <taxon>Intramacronucleata</taxon>
        <taxon>Oligohymenophorea</taxon>
        <taxon>Peniculida</taxon>
        <taxon>Parameciidae</taxon>
        <taxon>Paramecium</taxon>
    </lineage>
</organism>
<reference evidence="4" key="1">
    <citation type="submission" date="2021-01" db="EMBL/GenBank/DDBJ databases">
        <authorList>
            <consortium name="Genoscope - CEA"/>
            <person name="William W."/>
        </authorList>
    </citation>
    <scope>NUCLEOTIDE SEQUENCE</scope>
</reference>
<proteinExistence type="predicted"/>
<sequence length="184" mass="21686">MKSQNPIPKVTKNVFIINQKSNIIQDNPNRQNTLSKQENDCELQKQIKSAEIPQELEQKALNNTEEPYQRITLLYQKNSIQLQEYQNQIVELKERIQAIEQKFFNLETTNKKKKKRRTAAEIEKNFECPYKDCQKQYGSDVSLNLHIKFKHNSGSKTEHQKIIRQLQAGELDEKDIQKINISTK</sequence>
<dbReference type="OrthoDB" id="21530at2759"/>
<dbReference type="EMBL" id="CAJJDN010000006">
    <property type="protein sequence ID" value="CAD8052486.1"/>
    <property type="molecule type" value="Genomic_DNA"/>
</dbReference>
<dbReference type="PROSITE" id="PS50157">
    <property type="entry name" value="ZINC_FINGER_C2H2_2"/>
    <property type="match status" value="1"/>
</dbReference>
<dbReference type="InterPro" id="IPR013087">
    <property type="entry name" value="Znf_C2H2_type"/>
</dbReference>